<protein>
    <submittedName>
        <fullName evidence="13">Probable long-chain-alcohol O-fatty-acyltransferase 5</fullName>
    </submittedName>
</protein>
<evidence type="ECO:0000313" key="12">
    <source>
        <dbReference type="Proteomes" id="UP000504604"/>
    </source>
</evidence>
<sequence length="357" mass="40597">MEGEIKNLSRVWLAVIASLSYCHFVSARLPKGKWRLISLLPIFYVFAILPLYTTSAFLTAITAFFITWLASFKLLLFAFDQGPLYSNPPKSLPVFAAVAALPFKIKPKNDAPGPRKSKKLPLYLATEIPISTVLISILYDYKEYIHTHIVLIAYCCLVFLLIEILVELSSLLVQALLGLELETPSDEPYLATSLREFWGRRWNLTVNNILRQTVYKPIRSSAAAVVGRDWAALPAVLAAFLVSGLMHELLFWYVTRASPSWEMTMFFVIQGVCVVVEFGLHVALAEKKWRLPWYVSRTLTVGFVVGTSFWLFFPPLMRNGADVRVIEEFRYIGVIVKEKVTRVWVHMVEKVLVYLPG</sequence>
<feature type="transmembrane region" description="Helical" evidence="10">
    <location>
        <begin position="120"/>
        <end position="139"/>
    </location>
</feature>
<evidence type="ECO:0000256" key="9">
    <source>
        <dbReference type="ARBA" id="ARBA00023315"/>
    </source>
</evidence>
<evidence type="ECO:0000256" key="5">
    <source>
        <dbReference type="ARBA" id="ARBA00022692"/>
    </source>
</evidence>
<dbReference type="InterPro" id="IPR017088">
    <property type="entry name" value="Wax_synthase_Magnoliopsida"/>
</dbReference>
<dbReference type="PANTHER" id="PTHR31595">
    <property type="entry name" value="LONG-CHAIN-ALCOHOL O-FATTY-ACYLTRANSFERASE 3-RELATED"/>
    <property type="match status" value="1"/>
</dbReference>
<evidence type="ECO:0000256" key="10">
    <source>
        <dbReference type="SAM" id="Phobius"/>
    </source>
</evidence>
<proteinExistence type="inferred from homology"/>
<keyword evidence="12" id="KW-1185">Reference proteome</keyword>
<dbReference type="GO" id="GO:0016020">
    <property type="term" value="C:membrane"/>
    <property type="evidence" value="ECO:0007669"/>
    <property type="project" value="UniProtKB-SubCell"/>
</dbReference>
<dbReference type="GO" id="GO:0006629">
    <property type="term" value="P:lipid metabolic process"/>
    <property type="evidence" value="ECO:0007669"/>
    <property type="project" value="UniProtKB-KW"/>
</dbReference>
<evidence type="ECO:0000256" key="2">
    <source>
        <dbReference type="ARBA" id="ARBA00005179"/>
    </source>
</evidence>
<evidence type="ECO:0000313" key="13">
    <source>
        <dbReference type="RefSeq" id="XP_011095804.1"/>
    </source>
</evidence>
<feature type="domain" description="Wax synthase" evidence="11">
    <location>
        <begin position="186"/>
        <end position="267"/>
    </location>
</feature>
<feature type="transmembrane region" description="Helical" evidence="10">
    <location>
        <begin position="230"/>
        <end position="254"/>
    </location>
</feature>
<comment type="subcellular location">
    <subcellularLocation>
        <location evidence="1">Membrane</location>
        <topology evidence="1">Multi-pass membrane protein</topology>
    </subcellularLocation>
</comment>
<keyword evidence="9" id="KW-0012">Acyltransferase</keyword>
<evidence type="ECO:0000256" key="8">
    <source>
        <dbReference type="ARBA" id="ARBA00023136"/>
    </source>
</evidence>
<dbReference type="Proteomes" id="UP000504604">
    <property type="component" value="Linkage group LG12"/>
</dbReference>
<dbReference type="InParanoid" id="A0A6I9U582"/>
<feature type="transmembrane region" description="Helical" evidence="10">
    <location>
        <begin position="151"/>
        <end position="177"/>
    </location>
</feature>
<dbReference type="KEGG" id="sind:105175155"/>
<dbReference type="PANTHER" id="PTHR31595:SF57">
    <property type="entry name" value="OS04G0481900 PROTEIN"/>
    <property type="match status" value="1"/>
</dbReference>
<accession>A0A6I9U582</accession>
<keyword evidence="6 10" id="KW-1133">Transmembrane helix</keyword>
<keyword evidence="8 10" id="KW-0472">Membrane</keyword>
<gene>
    <name evidence="13" type="primary">LOC105175155</name>
</gene>
<keyword evidence="5 10" id="KW-0812">Transmembrane</keyword>
<dbReference type="GO" id="GO:0008374">
    <property type="term" value="F:O-acyltransferase activity"/>
    <property type="evidence" value="ECO:0007669"/>
    <property type="project" value="InterPro"/>
</dbReference>
<organism evidence="12 13">
    <name type="scientific">Sesamum indicum</name>
    <name type="common">Oriental sesame</name>
    <name type="synonym">Sesamum orientale</name>
    <dbReference type="NCBI Taxonomy" id="4182"/>
    <lineage>
        <taxon>Eukaryota</taxon>
        <taxon>Viridiplantae</taxon>
        <taxon>Streptophyta</taxon>
        <taxon>Embryophyta</taxon>
        <taxon>Tracheophyta</taxon>
        <taxon>Spermatophyta</taxon>
        <taxon>Magnoliopsida</taxon>
        <taxon>eudicotyledons</taxon>
        <taxon>Gunneridae</taxon>
        <taxon>Pentapetalae</taxon>
        <taxon>asterids</taxon>
        <taxon>lamiids</taxon>
        <taxon>Lamiales</taxon>
        <taxon>Pedaliaceae</taxon>
        <taxon>Sesamum</taxon>
    </lineage>
</organism>
<dbReference type="InterPro" id="IPR044851">
    <property type="entry name" value="Wax_synthase"/>
</dbReference>
<feature type="transmembrane region" description="Helical" evidence="10">
    <location>
        <begin position="42"/>
        <end position="70"/>
    </location>
</feature>
<evidence type="ECO:0000256" key="3">
    <source>
        <dbReference type="ARBA" id="ARBA00007282"/>
    </source>
</evidence>
<dbReference type="OrthoDB" id="1077582at2759"/>
<dbReference type="AlphaFoldDB" id="A0A6I9U582"/>
<dbReference type="Gramene" id="SIN_1014385.t">
    <property type="protein sequence ID" value="SIN_1014385.t.cds1"/>
    <property type="gene ID" value="SIN_1014385"/>
</dbReference>
<dbReference type="Pfam" id="PF13813">
    <property type="entry name" value="MBOAT_2"/>
    <property type="match status" value="1"/>
</dbReference>
<keyword evidence="7" id="KW-0443">Lipid metabolism</keyword>
<feature type="transmembrane region" description="Helical" evidence="10">
    <location>
        <begin position="12"/>
        <end position="30"/>
    </location>
</feature>
<name>A0A6I9U582_SESIN</name>
<evidence type="ECO:0000256" key="6">
    <source>
        <dbReference type="ARBA" id="ARBA00022989"/>
    </source>
</evidence>
<dbReference type="RefSeq" id="XP_011095804.1">
    <property type="nucleotide sequence ID" value="XM_011097502.2"/>
</dbReference>
<evidence type="ECO:0000259" key="11">
    <source>
        <dbReference type="Pfam" id="PF13813"/>
    </source>
</evidence>
<feature type="transmembrane region" description="Helical" evidence="10">
    <location>
        <begin position="266"/>
        <end position="285"/>
    </location>
</feature>
<keyword evidence="4" id="KW-0808">Transferase</keyword>
<evidence type="ECO:0000256" key="7">
    <source>
        <dbReference type="ARBA" id="ARBA00023098"/>
    </source>
</evidence>
<evidence type="ECO:0000256" key="4">
    <source>
        <dbReference type="ARBA" id="ARBA00022679"/>
    </source>
</evidence>
<comment type="similarity">
    <text evidence="3">Belongs to the wax synthase family.</text>
</comment>
<reference evidence="13" key="1">
    <citation type="submission" date="2025-08" db="UniProtKB">
        <authorList>
            <consortium name="RefSeq"/>
        </authorList>
    </citation>
    <scope>IDENTIFICATION</scope>
</reference>
<dbReference type="GeneID" id="105175155"/>
<dbReference type="InterPro" id="IPR032805">
    <property type="entry name" value="Wax_synthase_dom"/>
</dbReference>
<dbReference type="PIRSF" id="PIRSF037006">
    <property type="entry name" value="Wax_synthase"/>
    <property type="match status" value="1"/>
</dbReference>
<comment type="pathway">
    <text evidence="2">Secondary metabolite biosynthesis.</text>
</comment>
<feature type="transmembrane region" description="Helical" evidence="10">
    <location>
        <begin position="291"/>
        <end position="313"/>
    </location>
</feature>
<evidence type="ECO:0000256" key="1">
    <source>
        <dbReference type="ARBA" id="ARBA00004141"/>
    </source>
</evidence>